<dbReference type="EMBL" id="CP092109">
    <property type="protein sequence ID" value="UWZ81417.1"/>
    <property type="molecule type" value="Genomic_DNA"/>
</dbReference>
<keyword evidence="1" id="KW-1133">Transmembrane helix</keyword>
<feature type="transmembrane region" description="Helical" evidence="1">
    <location>
        <begin position="130"/>
        <end position="157"/>
    </location>
</feature>
<organism evidence="2 3">
    <name type="scientific">Geoalkalibacter halelectricus</name>
    <dbReference type="NCBI Taxonomy" id="2847045"/>
    <lineage>
        <taxon>Bacteria</taxon>
        <taxon>Pseudomonadati</taxon>
        <taxon>Thermodesulfobacteriota</taxon>
        <taxon>Desulfuromonadia</taxon>
        <taxon>Desulfuromonadales</taxon>
        <taxon>Geoalkalibacteraceae</taxon>
        <taxon>Geoalkalibacter</taxon>
    </lineage>
</organism>
<dbReference type="PANTHER" id="PTHR39165:SF1">
    <property type="entry name" value="DUF456 DOMAIN-CONTAINING PROTEIN"/>
    <property type="match status" value="1"/>
</dbReference>
<evidence type="ECO:0000313" key="2">
    <source>
        <dbReference type="EMBL" id="UWZ81417.1"/>
    </source>
</evidence>
<keyword evidence="1" id="KW-0812">Transmembrane</keyword>
<dbReference type="InterPro" id="IPR007403">
    <property type="entry name" value="DUF456"/>
</dbReference>
<evidence type="ECO:0000256" key="1">
    <source>
        <dbReference type="SAM" id="Phobius"/>
    </source>
</evidence>
<sequence length="163" mass="16324">MTTLLLLLLAVVLVLLGLAGLILPALPAAPLIFSGLLLAAWAEDFAYVGWRTLTALGGLAGLAMLADFVAGAFGAKHFGATHRAVIGAAIGAVVGLFFGFLGILFGPFLGAVAGELTARNDLRAAGRAGIGALIGLVLGVAAKTALAFTMIGLFLLVRILAGS</sequence>
<evidence type="ECO:0000313" key="3">
    <source>
        <dbReference type="Proteomes" id="UP001060414"/>
    </source>
</evidence>
<name>A0ABY5ZQG8_9BACT</name>
<proteinExistence type="predicted"/>
<dbReference type="Pfam" id="PF04306">
    <property type="entry name" value="DUF456"/>
    <property type="match status" value="1"/>
</dbReference>
<dbReference type="RefSeq" id="WP_260749792.1">
    <property type="nucleotide sequence ID" value="NZ_CP092109.1"/>
</dbReference>
<dbReference type="Proteomes" id="UP001060414">
    <property type="component" value="Chromosome"/>
</dbReference>
<protein>
    <submittedName>
        <fullName evidence="2">DUF456 domain-containing protein</fullName>
    </submittedName>
</protein>
<keyword evidence="1" id="KW-0472">Membrane</keyword>
<accession>A0ABY5ZQG8</accession>
<gene>
    <name evidence="2" type="ORF">L9S41_08480</name>
</gene>
<keyword evidence="3" id="KW-1185">Reference proteome</keyword>
<feature type="transmembrane region" description="Helical" evidence="1">
    <location>
        <begin position="52"/>
        <end position="73"/>
    </location>
</feature>
<feature type="transmembrane region" description="Helical" evidence="1">
    <location>
        <begin position="85"/>
        <end position="110"/>
    </location>
</feature>
<reference evidence="2" key="1">
    <citation type="journal article" date="2022" name="Environ. Microbiol.">
        <title>Geoalkalibacter halelectricus SAP #1 sp. nov. possessing extracellular electron transfer and mineral#reducing capabilities from a haloalkaline environment.</title>
        <authorList>
            <person name="Yadav S."/>
            <person name="Singh R."/>
            <person name="Sundharam S.S."/>
            <person name="Chaudhary S."/>
            <person name="Krishnamurthi S."/>
            <person name="Patil S.A."/>
        </authorList>
    </citation>
    <scope>NUCLEOTIDE SEQUENCE</scope>
    <source>
        <strain evidence="2">SAP-1</strain>
    </source>
</reference>
<dbReference type="PANTHER" id="PTHR39165">
    <property type="entry name" value="IG HYPOTHETICAL 17883"/>
    <property type="match status" value="1"/>
</dbReference>